<dbReference type="InterPro" id="IPR036291">
    <property type="entry name" value="NAD(P)-bd_dom_sf"/>
</dbReference>
<protein>
    <submittedName>
        <fullName evidence="3">Short-chain dehydrogenase TIC 32, chloroplastic</fullName>
    </submittedName>
</protein>
<proteinExistence type="inferred from homology"/>
<dbReference type="AlphaFoldDB" id="A0AAD7Q906"/>
<name>A0AAD7Q906_QUISA</name>
<comment type="similarity">
    <text evidence="1">Belongs to the short-chain dehydrogenases/reductases (SDR) family.</text>
</comment>
<dbReference type="Proteomes" id="UP001163823">
    <property type="component" value="Chromosome 3"/>
</dbReference>
<gene>
    <name evidence="3" type="ORF">O6P43_006782</name>
</gene>
<evidence type="ECO:0000256" key="2">
    <source>
        <dbReference type="SAM" id="MobiDB-lite"/>
    </source>
</evidence>
<keyword evidence="4" id="KW-1185">Reference proteome</keyword>
<dbReference type="InterPro" id="IPR055280">
    <property type="entry name" value="TIC32"/>
</dbReference>
<sequence>MEPTPAGTFADQIEDRRNTKHNVHKDKEESSWFWSLWLGICDSGGLDKVGLDQLQLLSSLTEGVDATNLTAIVTGGASGIGLETARVLALRNAHVIIAARNMEIANEAKQLILKDNIDARVDVLKLDLSSIKSIRAFVDNFNALDLPLNILINNAGVMFCPYQLSEDGIEMQFATNHLGHFLLTNLLLDKMKNTVRATGIEGRIVNLSSIAHLHTYNGGIQFDKINDQIGYSDKRAYGQSKLANILHANELSRHLKEEGVNITVNSVHPGLIMTPLMRHSALLMKFLKMFTFYMWKNVPQGAATSCYVALHPSLEGVSGNYYLDCNEFQPSKFARDEMLARKLWDFSNKLVNSASKL</sequence>
<feature type="region of interest" description="Disordered" evidence="2">
    <location>
        <begin position="1"/>
        <end position="24"/>
    </location>
</feature>
<dbReference type="SUPFAM" id="SSF51735">
    <property type="entry name" value="NAD(P)-binding Rossmann-fold domains"/>
    <property type="match status" value="1"/>
</dbReference>
<dbReference type="PANTHER" id="PTHR48476">
    <property type="entry name" value="SHORT-CHAIN DEHYDROGENASE TIC 32, CHLOROPLASTIC-LIKE"/>
    <property type="match status" value="1"/>
</dbReference>
<dbReference type="PRINTS" id="PR00080">
    <property type="entry name" value="SDRFAMILY"/>
</dbReference>
<accession>A0AAD7Q906</accession>
<evidence type="ECO:0000256" key="1">
    <source>
        <dbReference type="RuleBase" id="RU000363"/>
    </source>
</evidence>
<dbReference type="PRINTS" id="PR00081">
    <property type="entry name" value="GDHRDH"/>
</dbReference>
<dbReference type="PANTHER" id="PTHR48476:SF1">
    <property type="entry name" value="SHORT-CHAIN DEHYDROGENASE TIC 32, CHLOROPLASTIC-LIKE"/>
    <property type="match status" value="1"/>
</dbReference>
<dbReference type="CDD" id="cd05327">
    <property type="entry name" value="retinol-DH_like_SDR_c_like"/>
    <property type="match status" value="1"/>
</dbReference>
<evidence type="ECO:0000313" key="4">
    <source>
        <dbReference type="Proteomes" id="UP001163823"/>
    </source>
</evidence>
<reference evidence="3" key="1">
    <citation type="journal article" date="2023" name="Science">
        <title>Elucidation of the pathway for biosynthesis of saponin adjuvants from the soapbark tree.</title>
        <authorList>
            <person name="Reed J."/>
            <person name="Orme A."/>
            <person name="El-Demerdash A."/>
            <person name="Owen C."/>
            <person name="Martin L.B.B."/>
            <person name="Misra R.C."/>
            <person name="Kikuchi S."/>
            <person name="Rejzek M."/>
            <person name="Martin A.C."/>
            <person name="Harkess A."/>
            <person name="Leebens-Mack J."/>
            <person name="Louveau T."/>
            <person name="Stephenson M.J."/>
            <person name="Osbourn A."/>
        </authorList>
    </citation>
    <scope>NUCLEOTIDE SEQUENCE</scope>
    <source>
        <strain evidence="3">S10</strain>
    </source>
</reference>
<organism evidence="3 4">
    <name type="scientific">Quillaja saponaria</name>
    <name type="common">Soap bark tree</name>
    <dbReference type="NCBI Taxonomy" id="32244"/>
    <lineage>
        <taxon>Eukaryota</taxon>
        <taxon>Viridiplantae</taxon>
        <taxon>Streptophyta</taxon>
        <taxon>Embryophyta</taxon>
        <taxon>Tracheophyta</taxon>
        <taxon>Spermatophyta</taxon>
        <taxon>Magnoliopsida</taxon>
        <taxon>eudicotyledons</taxon>
        <taxon>Gunneridae</taxon>
        <taxon>Pentapetalae</taxon>
        <taxon>rosids</taxon>
        <taxon>fabids</taxon>
        <taxon>Fabales</taxon>
        <taxon>Quillajaceae</taxon>
        <taxon>Quillaja</taxon>
    </lineage>
</organism>
<dbReference type="Gene3D" id="3.40.50.720">
    <property type="entry name" value="NAD(P)-binding Rossmann-like Domain"/>
    <property type="match status" value="1"/>
</dbReference>
<comment type="caution">
    <text evidence="3">The sequence shown here is derived from an EMBL/GenBank/DDBJ whole genome shotgun (WGS) entry which is preliminary data.</text>
</comment>
<evidence type="ECO:0000313" key="3">
    <source>
        <dbReference type="EMBL" id="KAJ7977097.1"/>
    </source>
</evidence>
<dbReference type="EMBL" id="JARAOO010000003">
    <property type="protein sequence ID" value="KAJ7977097.1"/>
    <property type="molecule type" value="Genomic_DNA"/>
</dbReference>
<dbReference type="InterPro" id="IPR002347">
    <property type="entry name" value="SDR_fam"/>
</dbReference>
<dbReference type="KEGG" id="qsa:O6P43_006782"/>
<dbReference type="Pfam" id="PF00106">
    <property type="entry name" value="adh_short"/>
    <property type="match status" value="1"/>
</dbReference>